<evidence type="ECO:0000313" key="2">
    <source>
        <dbReference type="Proteomes" id="UP000527143"/>
    </source>
</evidence>
<gene>
    <name evidence="1" type="ORF">FHT02_003122</name>
</gene>
<name>A0A840YP15_9SPHN</name>
<reference evidence="1 2" key="1">
    <citation type="submission" date="2020-08" db="EMBL/GenBank/DDBJ databases">
        <title>Genomic Encyclopedia of Type Strains, Phase IV (KMG-IV): sequencing the most valuable type-strain genomes for metagenomic binning, comparative biology and taxonomic classification.</title>
        <authorList>
            <person name="Goeker M."/>
        </authorList>
    </citation>
    <scope>NUCLEOTIDE SEQUENCE [LARGE SCALE GENOMIC DNA]</scope>
    <source>
        <strain evidence="1 2">DSM 26736</strain>
    </source>
</reference>
<proteinExistence type="predicted"/>
<dbReference type="Proteomes" id="UP000527143">
    <property type="component" value="Unassembled WGS sequence"/>
</dbReference>
<dbReference type="AlphaFoldDB" id="A0A840YP15"/>
<evidence type="ECO:0000313" key="1">
    <source>
        <dbReference type="EMBL" id="MBB5711870.1"/>
    </source>
</evidence>
<sequence length="112" mass="12777">MVNLIESQLVDLRKLEVALEKRRDYWKSQLTSLTEGKQPNARRVRAPRGSLQAGILAILNEHPTGLTLGQIDRELSVRLDHYNRQSVTDALARLRNSGRADHRDNLWLPVSV</sequence>
<dbReference type="RefSeq" id="WP_184089439.1">
    <property type="nucleotide sequence ID" value="NZ_JACIJF010000010.1"/>
</dbReference>
<comment type="caution">
    <text evidence="1">The sequence shown here is derived from an EMBL/GenBank/DDBJ whole genome shotgun (WGS) entry which is preliminary data.</text>
</comment>
<organism evidence="1 2">
    <name type="scientific">Sphingomonas xinjiangensis</name>
    <dbReference type="NCBI Taxonomy" id="643568"/>
    <lineage>
        <taxon>Bacteria</taxon>
        <taxon>Pseudomonadati</taxon>
        <taxon>Pseudomonadota</taxon>
        <taxon>Alphaproteobacteria</taxon>
        <taxon>Sphingomonadales</taxon>
        <taxon>Sphingomonadaceae</taxon>
        <taxon>Sphingomonas</taxon>
    </lineage>
</organism>
<accession>A0A840YP15</accession>
<keyword evidence="2" id="KW-1185">Reference proteome</keyword>
<protein>
    <submittedName>
        <fullName evidence="1">Uncharacterized protein</fullName>
    </submittedName>
</protein>
<dbReference type="EMBL" id="JACIJF010000010">
    <property type="protein sequence ID" value="MBB5711870.1"/>
    <property type="molecule type" value="Genomic_DNA"/>
</dbReference>